<feature type="compositionally biased region" description="Basic and acidic residues" evidence="1">
    <location>
        <begin position="216"/>
        <end position="228"/>
    </location>
</feature>
<comment type="caution">
    <text evidence="2">The sequence shown here is derived from an EMBL/GenBank/DDBJ whole genome shotgun (WGS) entry which is preliminary data.</text>
</comment>
<keyword evidence="3" id="KW-1185">Reference proteome</keyword>
<dbReference type="RefSeq" id="XP_016645918.1">
    <property type="nucleotide sequence ID" value="XM_016783644.1"/>
</dbReference>
<dbReference type="VEuPathDB" id="FungiDB:SAPIO_CDS0978"/>
<dbReference type="Proteomes" id="UP000028545">
    <property type="component" value="Unassembled WGS sequence"/>
</dbReference>
<dbReference type="OMA" id="WIHIWIA"/>
<evidence type="ECO:0000313" key="3">
    <source>
        <dbReference type="Proteomes" id="UP000028545"/>
    </source>
</evidence>
<dbReference type="AlphaFoldDB" id="A0A084GFK7"/>
<accession>A0A084GFK7</accession>
<dbReference type="EMBL" id="JOWA01000044">
    <property type="protein sequence ID" value="KEZ46119.1"/>
    <property type="molecule type" value="Genomic_DNA"/>
</dbReference>
<feature type="region of interest" description="Disordered" evidence="1">
    <location>
        <begin position="204"/>
        <end position="235"/>
    </location>
</feature>
<evidence type="ECO:0000256" key="1">
    <source>
        <dbReference type="SAM" id="MobiDB-lite"/>
    </source>
</evidence>
<protein>
    <submittedName>
        <fullName evidence="2">Uncharacterized protein</fullName>
    </submittedName>
</protein>
<proteinExistence type="predicted"/>
<dbReference type="OrthoDB" id="5397827at2759"/>
<gene>
    <name evidence="2" type="ORF">SAPIO_CDS0978</name>
</gene>
<organism evidence="2 3">
    <name type="scientific">Pseudallescheria apiosperma</name>
    <name type="common">Scedosporium apiospermum</name>
    <dbReference type="NCBI Taxonomy" id="563466"/>
    <lineage>
        <taxon>Eukaryota</taxon>
        <taxon>Fungi</taxon>
        <taxon>Dikarya</taxon>
        <taxon>Ascomycota</taxon>
        <taxon>Pezizomycotina</taxon>
        <taxon>Sordariomycetes</taxon>
        <taxon>Hypocreomycetidae</taxon>
        <taxon>Microascales</taxon>
        <taxon>Microascaceae</taxon>
        <taxon>Scedosporium</taxon>
    </lineage>
</organism>
<dbReference type="GeneID" id="27719130"/>
<dbReference type="HOGENOM" id="CLU_061830_0_0_1"/>
<dbReference type="KEGG" id="sapo:SAPIO_CDS0978"/>
<evidence type="ECO:0000313" key="2">
    <source>
        <dbReference type="EMBL" id="KEZ46119.1"/>
    </source>
</evidence>
<sequence length="235" mass="26725">MAPPSSLILSTRSASAALRHPVIRNFSTTRLLAAKKPAAPHKPLVLEKPLKFNPPSHGSRLPKKRIPQHYGGQLSQEEIKAQDRRDYPTMMPPQGTWAHWFWTNRTIHVVITAGTLLVLGISTYFMNFAHTSPFAHLLPPISEFSEHPIDFIQTYLAVMKMHSQHNSQLAFESRSKKMDDVLKRQAFQMAHKTEKGPIEKYFGLGRKEPEVEETPAGEKPEAVEEEKPKKRFGIF</sequence>
<reference evidence="2 3" key="1">
    <citation type="journal article" date="2014" name="Genome Announc.">
        <title>Draft genome sequence of the pathogenic fungus Scedosporium apiospermum.</title>
        <authorList>
            <person name="Vandeputte P."/>
            <person name="Ghamrawi S."/>
            <person name="Rechenmann M."/>
            <person name="Iltis A."/>
            <person name="Giraud S."/>
            <person name="Fleury M."/>
            <person name="Thornton C."/>
            <person name="Delhaes L."/>
            <person name="Meyer W."/>
            <person name="Papon N."/>
            <person name="Bouchara J.P."/>
        </authorList>
    </citation>
    <scope>NUCLEOTIDE SEQUENCE [LARGE SCALE GENOMIC DNA]</scope>
    <source>
        <strain evidence="2 3">IHEM 14462</strain>
    </source>
</reference>
<name>A0A084GFK7_PSEDA</name>